<proteinExistence type="predicted"/>
<feature type="transmembrane region" description="Helical" evidence="1">
    <location>
        <begin position="174"/>
        <end position="193"/>
    </location>
</feature>
<feature type="transmembrane region" description="Helical" evidence="1">
    <location>
        <begin position="213"/>
        <end position="238"/>
    </location>
</feature>
<keyword evidence="3" id="KW-1185">Reference proteome</keyword>
<keyword evidence="1" id="KW-0812">Transmembrane</keyword>
<sequence length="243" mass="25690">MMLSILRPRRFLRLLTSDAMNVSRDPMLLFAIVMSIVPAIAFAFAREPMDGAALAAFGLPEISSYVALFVLVLPAILIGWVTGFLLLEDRDDGVLLAVDVTPVGKSGFLLYRVTITALIGAAITAVAIPLVVPSIAFEAKILLVAAVAAESVLAAVILPAVARNKVEGLALTKLTNIAAIIPLIAIIPSPWRFVAGIVPTYWIGELLVGPIPALPVGVIAVTMIVTHVGWAAVLFWLLGQRIG</sequence>
<dbReference type="Proteomes" id="UP000095463">
    <property type="component" value="Unassembled WGS sequence"/>
</dbReference>
<dbReference type="RefSeq" id="WP_069909777.1">
    <property type="nucleotide sequence ID" value="NZ_LAJE02000173.1"/>
</dbReference>
<feature type="transmembrane region" description="Helical" evidence="1">
    <location>
        <begin position="27"/>
        <end position="45"/>
    </location>
</feature>
<feature type="transmembrane region" description="Helical" evidence="1">
    <location>
        <begin position="108"/>
        <end position="135"/>
    </location>
</feature>
<evidence type="ECO:0000313" key="3">
    <source>
        <dbReference type="Proteomes" id="UP000095463"/>
    </source>
</evidence>
<accession>A0A1E5XR10</accession>
<dbReference type="AlphaFoldDB" id="A0A1E5XR10"/>
<evidence type="ECO:0000313" key="2">
    <source>
        <dbReference type="EMBL" id="OEO31041.1"/>
    </source>
</evidence>
<feature type="transmembrane region" description="Helical" evidence="1">
    <location>
        <begin position="65"/>
        <end position="87"/>
    </location>
</feature>
<keyword evidence="1" id="KW-1133">Transmembrane helix</keyword>
<organism evidence="2 3">
    <name type="scientific">Devosia insulae DS-56</name>
    <dbReference type="NCBI Taxonomy" id="1116389"/>
    <lineage>
        <taxon>Bacteria</taxon>
        <taxon>Pseudomonadati</taxon>
        <taxon>Pseudomonadota</taxon>
        <taxon>Alphaproteobacteria</taxon>
        <taxon>Hyphomicrobiales</taxon>
        <taxon>Devosiaceae</taxon>
        <taxon>Devosia</taxon>
    </lineage>
</organism>
<dbReference type="EMBL" id="LAJE02000173">
    <property type="protein sequence ID" value="OEO31041.1"/>
    <property type="molecule type" value="Genomic_DNA"/>
</dbReference>
<protein>
    <submittedName>
        <fullName evidence="2">Uncharacterized protein</fullName>
    </submittedName>
</protein>
<comment type="caution">
    <text evidence="2">The sequence shown here is derived from an EMBL/GenBank/DDBJ whole genome shotgun (WGS) entry which is preliminary data.</text>
</comment>
<reference evidence="2 3" key="1">
    <citation type="journal article" date="2015" name="Genome Announc.">
        <title>Genome Assemblies of Three Soil-Associated Devosia species: D. insulae, D. limi, and D. soli.</title>
        <authorList>
            <person name="Hassan Y.I."/>
            <person name="Lepp D."/>
            <person name="Zhou T."/>
        </authorList>
    </citation>
    <scope>NUCLEOTIDE SEQUENCE [LARGE SCALE GENOMIC DNA]</scope>
    <source>
        <strain evidence="2 3">DS-56</strain>
    </source>
</reference>
<dbReference type="OrthoDB" id="3567423at2"/>
<evidence type="ECO:0000256" key="1">
    <source>
        <dbReference type="SAM" id="Phobius"/>
    </source>
</evidence>
<keyword evidence="1" id="KW-0472">Membrane</keyword>
<feature type="transmembrane region" description="Helical" evidence="1">
    <location>
        <begin position="141"/>
        <end position="162"/>
    </location>
</feature>
<name>A0A1E5XR10_9HYPH</name>
<gene>
    <name evidence="2" type="ORF">VW23_018305</name>
</gene>